<dbReference type="GO" id="GO:0008999">
    <property type="term" value="F:protein-N-terminal-alanine acetyltransferase activity"/>
    <property type="evidence" value="ECO:0007669"/>
    <property type="project" value="TreeGrafter"/>
</dbReference>
<evidence type="ECO:0000259" key="1">
    <source>
        <dbReference type="PROSITE" id="PS51186"/>
    </source>
</evidence>
<dbReference type="RefSeq" id="WP_222874848.1">
    <property type="nucleotide sequence ID" value="NZ_AP023361.1"/>
</dbReference>
<feature type="domain" description="N-acetyltransferase" evidence="1">
    <location>
        <begin position="7"/>
        <end position="154"/>
    </location>
</feature>
<dbReference type="Proteomes" id="UP000515317">
    <property type="component" value="Chromosome"/>
</dbReference>
<dbReference type="InterPro" id="IPR016181">
    <property type="entry name" value="Acyl_CoA_acyltransferase"/>
</dbReference>
<dbReference type="SUPFAM" id="SSF55729">
    <property type="entry name" value="Acyl-CoA N-acyltransferases (Nat)"/>
    <property type="match status" value="1"/>
</dbReference>
<dbReference type="KEGG" id="tso:IZ6_19200"/>
<dbReference type="InterPro" id="IPR000182">
    <property type="entry name" value="GNAT_dom"/>
</dbReference>
<evidence type="ECO:0000313" key="3">
    <source>
        <dbReference type="Proteomes" id="UP000515317"/>
    </source>
</evidence>
<dbReference type="EMBL" id="AP023361">
    <property type="protein sequence ID" value="BCJ91185.1"/>
    <property type="molecule type" value="Genomic_DNA"/>
</dbReference>
<gene>
    <name evidence="2" type="ORF">IZ6_19200</name>
</gene>
<accession>A0A6S6QUD9</accession>
<organism evidence="2 3">
    <name type="scientific">Terrihabitans soli</name>
    <dbReference type="NCBI Taxonomy" id="708113"/>
    <lineage>
        <taxon>Bacteria</taxon>
        <taxon>Pseudomonadati</taxon>
        <taxon>Pseudomonadota</taxon>
        <taxon>Alphaproteobacteria</taxon>
        <taxon>Hyphomicrobiales</taxon>
        <taxon>Terrihabitans</taxon>
    </lineage>
</organism>
<name>A0A6S6QUD9_9HYPH</name>
<protein>
    <recommendedName>
        <fullName evidence="1">N-acetyltransferase domain-containing protein</fullName>
    </recommendedName>
</protein>
<dbReference type="Gene3D" id="3.40.630.30">
    <property type="match status" value="1"/>
</dbReference>
<dbReference type="AlphaFoldDB" id="A0A6S6QUD9"/>
<reference evidence="2 3" key="1">
    <citation type="submission" date="2020-08" db="EMBL/GenBank/DDBJ databases">
        <title>Genome sequence of Rhizobiales bacterium strain IZ6.</title>
        <authorList>
            <person name="Nakai R."/>
            <person name="Naganuma T."/>
        </authorList>
    </citation>
    <scope>NUCLEOTIDE SEQUENCE [LARGE SCALE GENOMIC DNA]</scope>
    <source>
        <strain evidence="2 3">IZ6</strain>
    </source>
</reference>
<dbReference type="PANTHER" id="PTHR43441:SF6">
    <property type="entry name" value="N-ACETYLTRANSFERASE DOMAIN-CONTAINING PROTEIN"/>
    <property type="match status" value="1"/>
</dbReference>
<proteinExistence type="predicted"/>
<dbReference type="Pfam" id="PF13302">
    <property type="entry name" value="Acetyltransf_3"/>
    <property type="match status" value="1"/>
</dbReference>
<sequence>MTDESKIELVPLDHNRLEILRGLASTEPLISVLRATADMYALTGQTAPWLSYLTAHEDTGVIIGICSFTGMPDDDGRIEISYFTFPGFENLGVGSRMAAALVEIARSQPEITLITAHTSPEENASTRILQRLGFVQNGTATDPDVGPVWAWELEAGTNT</sequence>
<dbReference type="InterPro" id="IPR051908">
    <property type="entry name" value="Ribosomal_N-acetyltransferase"/>
</dbReference>
<keyword evidence="3" id="KW-1185">Reference proteome</keyword>
<dbReference type="GO" id="GO:0005737">
    <property type="term" value="C:cytoplasm"/>
    <property type="evidence" value="ECO:0007669"/>
    <property type="project" value="TreeGrafter"/>
</dbReference>
<evidence type="ECO:0000313" key="2">
    <source>
        <dbReference type="EMBL" id="BCJ91185.1"/>
    </source>
</evidence>
<dbReference type="PANTHER" id="PTHR43441">
    <property type="entry name" value="RIBOSOMAL-PROTEIN-SERINE ACETYLTRANSFERASE"/>
    <property type="match status" value="1"/>
</dbReference>
<dbReference type="GO" id="GO:1990189">
    <property type="term" value="F:protein N-terminal-serine acetyltransferase activity"/>
    <property type="evidence" value="ECO:0007669"/>
    <property type="project" value="TreeGrafter"/>
</dbReference>
<dbReference type="PROSITE" id="PS51186">
    <property type="entry name" value="GNAT"/>
    <property type="match status" value="1"/>
</dbReference>